<dbReference type="PRINTS" id="PR00100">
    <property type="entry name" value="AOTCASE"/>
</dbReference>
<dbReference type="PRINTS" id="PR00102">
    <property type="entry name" value="OTCASE"/>
</dbReference>
<dbReference type="PANTHER" id="PTHR45753:SF3">
    <property type="entry name" value="ORNITHINE TRANSCARBAMYLASE, MITOCHONDRIAL"/>
    <property type="match status" value="1"/>
</dbReference>
<dbReference type="InterPro" id="IPR036901">
    <property type="entry name" value="Asp/Orn_carbamoylTrfase_sf"/>
</dbReference>
<dbReference type="InterPro" id="IPR002292">
    <property type="entry name" value="Orn/put_carbamltrans"/>
</dbReference>
<reference evidence="7" key="1">
    <citation type="submission" date="2016-10" db="EMBL/GenBank/DDBJ databases">
        <title>Sequence of Gallionella enrichment culture.</title>
        <authorList>
            <person name="Poehlein A."/>
            <person name="Muehling M."/>
            <person name="Daniel R."/>
        </authorList>
    </citation>
    <scope>NUCLEOTIDE SEQUENCE</scope>
</reference>
<feature type="domain" description="Aspartate/ornithine carbamoyltransferase carbamoyl-P binding" evidence="6">
    <location>
        <begin position="2"/>
        <end position="140"/>
    </location>
</feature>
<dbReference type="PANTHER" id="PTHR45753">
    <property type="entry name" value="ORNITHINE CARBAMOYLTRANSFERASE, MITOCHONDRIAL"/>
    <property type="match status" value="1"/>
</dbReference>
<evidence type="ECO:0000256" key="4">
    <source>
        <dbReference type="ARBA" id="ARBA00048772"/>
    </source>
</evidence>
<dbReference type="GO" id="GO:0042450">
    <property type="term" value="P:L-arginine biosynthetic process via ornithine"/>
    <property type="evidence" value="ECO:0007669"/>
    <property type="project" value="TreeGrafter"/>
</dbReference>
<dbReference type="NCBIfam" id="TIGR00658">
    <property type="entry name" value="orni_carb_tr"/>
    <property type="match status" value="1"/>
</dbReference>
<evidence type="ECO:0000256" key="1">
    <source>
        <dbReference type="ARBA" id="ARBA00007805"/>
    </source>
</evidence>
<feature type="domain" description="Aspartate/ornithine carbamoyltransferase Asp/Orn-binding" evidence="5">
    <location>
        <begin position="155"/>
        <end position="307"/>
    </location>
</feature>
<dbReference type="InterPro" id="IPR006131">
    <property type="entry name" value="Asp_carbamoyltransf_Asp/Orn-bd"/>
</dbReference>
<comment type="similarity">
    <text evidence="1">Belongs to the aspartate/ornithine carbamoyltransferase superfamily. OTCase family.</text>
</comment>
<dbReference type="SUPFAM" id="SSF53671">
    <property type="entry name" value="Aspartate/ornithine carbamoyltransferase"/>
    <property type="match status" value="1"/>
</dbReference>
<dbReference type="FunFam" id="3.40.50.1370:FF:000008">
    <property type="entry name" value="Ornithine carbamoyltransferase"/>
    <property type="match status" value="1"/>
</dbReference>
<dbReference type="HAMAP" id="MF_01109">
    <property type="entry name" value="OTCase"/>
    <property type="match status" value="1"/>
</dbReference>
<comment type="catalytic activity">
    <reaction evidence="4">
        <text>carbamoyl phosphate + L-ornithine = L-citrulline + phosphate + H(+)</text>
        <dbReference type="Rhea" id="RHEA:19513"/>
        <dbReference type="ChEBI" id="CHEBI:15378"/>
        <dbReference type="ChEBI" id="CHEBI:43474"/>
        <dbReference type="ChEBI" id="CHEBI:46911"/>
        <dbReference type="ChEBI" id="CHEBI:57743"/>
        <dbReference type="ChEBI" id="CHEBI:58228"/>
        <dbReference type="EC" id="2.1.3.3"/>
    </reaction>
</comment>
<dbReference type="AlphaFoldDB" id="A0A1J5SM95"/>
<proteinExistence type="inferred from homology"/>
<dbReference type="InterPro" id="IPR006130">
    <property type="entry name" value="Asp/Orn_carbamoylTrfase"/>
</dbReference>
<gene>
    <name evidence="7" type="primary">argF_5</name>
    <name evidence="7" type="ORF">GALL_127790</name>
</gene>
<keyword evidence="3 7" id="KW-0808">Transferase</keyword>
<accession>A0A1J5SM95</accession>
<dbReference type="Pfam" id="PF00185">
    <property type="entry name" value="OTCace"/>
    <property type="match status" value="1"/>
</dbReference>
<comment type="caution">
    <text evidence="7">The sequence shown here is derived from an EMBL/GenBank/DDBJ whole genome shotgun (WGS) entry which is preliminary data.</text>
</comment>
<dbReference type="PROSITE" id="PS00097">
    <property type="entry name" value="CARBAMOYLTRANSFERASE"/>
    <property type="match status" value="1"/>
</dbReference>
<dbReference type="Pfam" id="PF02729">
    <property type="entry name" value="OTCace_N"/>
    <property type="match status" value="1"/>
</dbReference>
<dbReference type="NCBIfam" id="NF001986">
    <property type="entry name" value="PRK00779.1"/>
    <property type="match status" value="1"/>
</dbReference>
<dbReference type="EMBL" id="MLJW01000052">
    <property type="protein sequence ID" value="OIR05221.1"/>
    <property type="molecule type" value="Genomic_DNA"/>
</dbReference>
<evidence type="ECO:0000259" key="5">
    <source>
        <dbReference type="Pfam" id="PF00185"/>
    </source>
</evidence>
<dbReference type="InterPro" id="IPR006132">
    <property type="entry name" value="Asp/Orn_carbamoyltranf_P-bd"/>
</dbReference>
<sequence length="317" mass="35163">MRHFLHETDFTPKEIGDVFTLARTYKRQRGRRSSVLAGQTWALIFSKSSTRTRVSFEVGIRELGGSTLFLNRNDIQLGRGESIEDTARVLSRYLHGLVVRTYDHADVERLAASGTVPVINALTDFLHPCQIYADAFTLAERWAGGRSPNLLGALKGRKIAFLGDTACNVANSWVIGANLFGMKISLAGPKGFAPSKTLDRMLEAQSLKTGYQFTTDPYEAVADADVVYTDVWVSMGKEEETRKRVAKLSPFAVTAKLFAAAKPDAYFMHCLPAHAGEEVTQEVLDNPRSIIFDQAENRLHVQKAIITKLVAPSRRRS</sequence>
<evidence type="ECO:0000313" key="7">
    <source>
        <dbReference type="EMBL" id="OIR05221.1"/>
    </source>
</evidence>
<dbReference type="EC" id="2.1.3.3" evidence="2"/>
<protein>
    <recommendedName>
        <fullName evidence="2">ornithine carbamoyltransferase</fullName>
        <ecNumber evidence="2">2.1.3.3</ecNumber>
    </recommendedName>
</protein>
<evidence type="ECO:0000259" key="6">
    <source>
        <dbReference type="Pfam" id="PF02729"/>
    </source>
</evidence>
<evidence type="ECO:0000256" key="3">
    <source>
        <dbReference type="ARBA" id="ARBA00022679"/>
    </source>
</evidence>
<dbReference type="Gene3D" id="3.40.50.1370">
    <property type="entry name" value="Aspartate/ornithine carbamoyltransferase"/>
    <property type="match status" value="2"/>
</dbReference>
<dbReference type="GO" id="GO:0019240">
    <property type="term" value="P:citrulline biosynthetic process"/>
    <property type="evidence" value="ECO:0007669"/>
    <property type="project" value="TreeGrafter"/>
</dbReference>
<dbReference type="GO" id="GO:0016597">
    <property type="term" value="F:amino acid binding"/>
    <property type="evidence" value="ECO:0007669"/>
    <property type="project" value="InterPro"/>
</dbReference>
<dbReference type="InterPro" id="IPR024904">
    <property type="entry name" value="OTCase_ArgI"/>
</dbReference>
<dbReference type="GO" id="GO:0004585">
    <property type="term" value="F:ornithine carbamoyltransferase activity"/>
    <property type="evidence" value="ECO:0007669"/>
    <property type="project" value="UniProtKB-EC"/>
</dbReference>
<evidence type="ECO:0000256" key="2">
    <source>
        <dbReference type="ARBA" id="ARBA00013007"/>
    </source>
</evidence>
<name>A0A1J5SM95_9ZZZZ</name>
<organism evidence="7">
    <name type="scientific">mine drainage metagenome</name>
    <dbReference type="NCBI Taxonomy" id="410659"/>
    <lineage>
        <taxon>unclassified sequences</taxon>
        <taxon>metagenomes</taxon>
        <taxon>ecological metagenomes</taxon>
    </lineage>
</organism>